<dbReference type="Pfam" id="PF00781">
    <property type="entry name" value="DAGK_cat"/>
    <property type="match status" value="1"/>
</dbReference>
<keyword evidence="3 6" id="KW-0418">Kinase</keyword>
<dbReference type="InterPro" id="IPR001206">
    <property type="entry name" value="Diacylglycerol_kinase_cat_dom"/>
</dbReference>
<dbReference type="Pfam" id="PF19279">
    <property type="entry name" value="YegS_C"/>
    <property type="match status" value="1"/>
</dbReference>
<keyword evidence="1" id="KW-0808">Transferase</keyword>
<name>M5EDL0_MALS4</name>
<evidence type="ECO:0000313" key="7">
    <source>
        <dbReference type="Proteomes" id="UP000186303"/>
    </source>
</evidence>
<keyword evidence="4" id="KW-0067">ATP-binding</keyword>
<dbReference type="OMA" id="QAWSRRI"/>
<dbReference type="Gene3D" id="2.60.200.40">
    <property type="match status" value="1"/>
</dbReference>
<dbReference type="InterPro" id="IPR050187">
    <property type="entry name" value="Lipid_Phosphate_FormReg"/>
</dbReference>
<keyword evidence="7" id="KW-1185">Reference proteome</keyword>
<dbReference type="Proteomes" id="UP000186303">
    <property type="component" value="Chromosome 5"/>
</dbReference>
<gene>
    <name evidence="6" type="ORF">MSYG_3492</name>
</gene>
<dbReference type="AlphaFoldDB" id="M5EDL0"/>
<evidence type="ECO:0000256" key="2">
    <source>
        <dbReference type="ARBA" id="ARBA00022741"/>
    </source>
</evidence>
<dbReference type="PROSITE" id="PS50146">
    <property type="entry name" value="DAGK"/>
    <property type="match status" value="1"/>
</dbReference>
<dbReference type="PANTHER" id="PTHR12358:SF31">
    <property type="entry name" value="ACYLGLYCEROL KINASE, MITOCHONDRIAL"/>
    <property type="match status" value="1"/>
</dbReference>
<dbReference type="SMART" id="SM00046">
    <property type="entry name" value="DAGKc"/>
    <property type="match status" value="1"/>
</dbReference>
<evidence type="ECO:0000256" key="3">
    <source>
        <dbReference type="ARBA" id="ARBA00022777"/>
    </source>
</evidence>
<dbReference type="RefSeq" id="XP_018741656.1">
    <property type="nucleotide sequence ID" value="XM_018885058.1"/>
</dbReference>
<evidence type="ECO:0000313" key="6">
    <source>
        <dbReference type="EMBL" id="SHO79144.1"/>
    </source>
</evidence>
<protein>
    <submittedName>
        <fullName evidence="6">Similar to S.cerevisiae protein LCB4 (Sphingoid long-chain base kinase)</fullName>
    </submittedName>
</protein>
<organism evidence="6 7">
    <name type="scientific">Malassezia sympodialis (strain ATCC 42132)</name>
    <name type="common">Atopic eczema-associated yeast</name>
    <dbReference type="NCBI Taxonomy" id="1230383"/>
    <lineage>
        <taxon>Eukaryota</taxon>
        <taxon>Fungi</taxon>
        <taxon>Dikarya</taxon>
        <taxon>Basidiomycota</taxon>
        <taxon>Ustilaginomycotina</taxon>
        <taxon>Malasseziomycetes</taxon>
        <taxon>Malasseziales</taxon>
        <taxon>Malasseziaceae</taxon>
        <taxon>Malassezia</taxon>
    </lineage>
</organism>
<evidence type="ECO:0000256" key="1">
    <source>
        <dbReference type="ARBA" id="ARBA00022679"/>
    </source>
</evidence>
<dbReference type="STRING" id="1230383.M5EDL0"/>
<dbReference type="PANTHER" id="PTHR12358">
    <property type="entry name" value="SPHINGOSINE KINASE"/>
    <property type="match status" value="1"/>
</dbReference>
<dbReference type="EMBL" id="LT671825">
    <property type="protein sequence ID" value="SHO79144.1"/>
    <property type="molecule type" value="Genomic_DNA"/>
</dbReference>
<evidence type="ECO:0000256" key="4">
    <source>
        <dbReference type="ARBA" id="ARBA00022840"/>
    </source>
</evidence>
<dbReference type="InterPro" id="IPR016064">
    <property type="entry name" value="NAD/diacylglycerol_kinase_sf"/>
</dbReference>
<evidence type="ECO:0000259" key="5">
    <source>
        <dbReference type="PROSITE" id="PS50146"/>
    </source>
</evidence>
<proteinExistence type="predicted"/>
<dbReference type="GO" id="GO:0001727">
    <property type="term" value="F:lipid kinase activity"/>
    <property type="evidence" value="ECO:0007669"/>
    <property type="project" value="TreeGrafter"/>
</dbReference>
<dbReference type="HOGENOM" id="CLU_013399_0_0_1"/>
<dbReference type="KEGG" id="msym:MSY001_3166"/>
<dbReference type="GO" id="GO:0005524">
    <property type="term" value="F:ATP binding"/>
    <property type="evidence" value="ECO:0007669"/>
    <property type="project" value="UniProtKB-KW"/>
</dbReference>
<dbReference type="SUPFAM" id="SSF111331">
    <property type="entry name" value="NAD kinase/diacylglycerol kinase-like"/>
    <property type="match status" value="1"/>
</dbReference>
<reference evidence="7" key="1">
    <citation type="journal article" date="2017" name="Nucleic Acids Res.">
        <title>Proteogenomics produces comprehensive and highly accurate protein-coding gene annotation in a complete genome assembly of Malassezia sympodialis.</title>
        <authorList>
            <person name="Zhu Y."/>
            <person name="Engstroem P.G."/>
            <person name="Tellgren-Roth C."/>
            <person name="Baudo C.D."/>
            <person name="Kennell J.C."/>
            <person name="Sun S."/>
            <person name="Billmyre R.B."/>
            <person name="Schroeder M.S."/>
            <person name="Andersson A."/>
            <person name="Holm T."/>
            <person name="Sigurgeirsson B."/>
            <person name="Wu G."/>
            <person name="Sankaranarayanan S.R."/>
            <person name="Siddharthan R."/>
            <person name="Sanyal K."/>
            <person name="Lundeberg J."/>
            <person name="Nystedt B."/>
            <person name="Boekhout T."/>
            <person name="Dawson T.L. Jr."/>
            <person name="Heitman J."/>
            <person name="Scheynius A."/>
            <person name="Lehtioe J."/>
        </authorList>
    </citation>
    <scope>NUCLEOTIDE SEQUENCE [LARGE SCALE GENOMIC DNA]</scope>
    <source>
        <strain evidence="7">ATCC 42132</strain>
    </source>
</reference>
<accession>M5EDL0</accession>
<feature type="domain" description="DAGKc" evidence="5">
    <location>
        <begin position="121"/>
        <end position="262"/>
    </location>
</feature>
<dbReference type="Gene3D" id="3.40.50.10330">
    <property type="entry name" value="Probable inorganic polyphosphate/atp-NAD kinase, domain 1"/>
    <property type="match status" value="1"/>
</dbReference>
<dbReference type="GO" id="GO:0016020">
    <property type="term" value="C:membrane"/>
    <property type="evidence" value="ECO:0007669"/>
    <property type="project" value="TreeGrafter"/>
</dbReference>
<dbReference type="GO" id="GO:0046512">
    <property type="term" value="P:sphingosine biosynthetic process"/>
    <property type="evidence" value="ECO:0007669"/>
    <property type="project" value="TreeGrafter"/>
</dbReference>
<dbReference type="VEuPathDB" id="FungiDB:MSYG_3492"/>
<dbReference type="InterPro" id="IPR045540">
    <property type="entry name" value="YegS/DAGK_C"/>
</dbReference>
<dbReference type="GO" id="GO:0005737">
    <property type="term" value="C:cytoplasm"/>
    <property type="evidence" value="ECO:0007669"/>
    <property type="project" value="TreeGrafter"/>
</dbReference>
<sequence>MASVEAGAMALHGTHRGKPVVLTIDGSEFCARLKDQLWVKIPAELVLDAVMHGSALTVSMLAPPPRRLSYQHIISHEQWSRRHKQKIIQSLRLYSITLEVTASDSPAFVDALFKAAYPRTTPHRRVLVLCNPQSGQGHGKSMLDIVVKPVLRCAGCAMTVIETNEPAHAYRECQTLTLSDYDVLACVGGDGTLHEVINGLASRSDVAQAIKLPLAPIPCGSGNGLYVSLHGAENGFMYYLACLNVIKGVPHVHELMTITQDAHDLNTDAWPYTLRGQTADGREYAQYYSFMSQTIGIMADLDIGTESWRFMGDVRFVLGYLLYAIRNRPCHADVDVFFGERGTVSLDEMRKGSDAASRSKETERPVPSMPHALRCGSVLDPISLATTPYDPSMPDSALSRNEWMRLPMPLSFVYTGKVPYVARTLMAFPYAHPQDGFIDVVVQDQRVSFCKKLAATTRGEKGSHIHDPGMHYMKIQALRITPHNRSARHRYISIDGEKAPYAPFQAELSELYMTLLSLDDDEWRAPSLRPPMLDAAAT</sequence>
<dbReference type="OrthoDB" id="3853857at2759"/>
<keyword evidence="2" id="KW-0547">Nucleotide-binding</keyword>
<dbReference type="InterPro" id="IPR017438">
    <property type="entry name" value="ATP-NAD_kinase_N"/>
</dbReference>